<organism evidence="3 4">
    <name type="scientific">Lactobacillus johnsonii (strain CNCM I-12250 / La1 / NCC 533)</name>
    <dbReference type="NCBI Taxonomy" id="257314"/>
    <lineage>
        <taxon>Bacteria</taxon>
        <taxon>Bacillati</taxon>
        <taxon>Bacillota</taxon>
        <taxon>Bacilli</taxon>
        <taxon>Lactobacillales</taxon>
        <taxon>Lactobacillaceae</taxon>
        <taxon>Lactobacillus</taxon>
    </lineage>
</organism>
<dbReference type="Proteomes" id="UP000000581">
    <property type="component" value="Chromosome"/>
</dbReference>
<feature type="compositionally biased region" description="Basic residues" evidence="1">
    <location>
        <begin position="1"/>
        <end position="10"/>
    </location>
</feature>
<reference evidence="3 4" key="1">
    <citation type="journal article" date="2004" name="Proc. Natl. Acad. Sci. U.S.A.">
        <title>The genome sequence of the probiotic intestinal bacterium Lactobacillus johnsonii NCC 533.</title>
        <authorList>
            <person name="Pridmore R.D."/>
            <person name="Berger B."/>
            <person name="Desiere F."/>
            <person name="Vilanova D."/>
            <person name="Barretto C."/>
            <person name="Pittet A.-C."/>
            <person name="Zwahlen M.-C."/>
            <person name="Rouvet M."/>
            <person name="Altermann E."/>
            <person name="Barrangou R."/>
            <person name="Mollet B."/>
            <person name="Mercenier A."/>
            <person name="Klaenhammer T."/>
            <person name="Arigoni F."/>
            <person name="Schell M.A."/>
        </authorList>
    </citation>
    <scope>NUCLEOTIDE SEQUENCE [LARGE SCALE GENOMIC DNA]</scope>
    <source>
        <strain evidence="4">CNCM I-1225 / La1 / NCC 533</strain>
    </source>
</reference>
<name>Q65PM8_LACJO</name>
<sequence length="99" mass="11125">MRSFIRKPSLKKSFSARTKGRATRSMKRMINPTYGKKGTGMLTNPKKSMYNKVYSHTSISAMPKGSKKKISRSHSDDGCWGCGCLIIFMIIVFIVCLLV</sequence>
<dbReference type="KEGG" id="ljo:LJ_1460"/>
<protein>
    <submittedName>
        <fullName evidence="3">Lj928 prophage protein</fullName>
    </submittedName>
</protein>
<feature type="transmembrane region" description="Helical" evidence="2">
    <location>
        <begin position="78"/>
        <end position="98"/>
    </location>
</feature>
<dbReference type="EMBL" id="AE017198">
    <property type="protein sequence ID" value="AAS09228.1"/>
    <property type="molecule type" value="Genomic_DNA"/>
</dbReference>
<keyword evidence="2" id="KW-0472">Membrane</keyword>
<dbReference type="AlphaFoldDB" id="Q65PM8"/>
<evidence type="ECO:0000256" key="2">
    <source>
        <dbReference type="SAM" id="Phobius"/>
    </source>
</evidence>
<gene>
    <name evidence="3" type="ordered locus">LJ_1460</name>
</gene>
<dbReference type="eggNOG" id="ENOG5032Y79">
    <property type="taxonomic scope" value="Bacteria"/>
</dbReference>
<dbReference type="RefSeq" id="WP_011162214.1">
    <property type="nucleotide sequence ID" value="NC_005362.1"/>
</dbReference>
<evidence type="ECO:0000313" key="3">
    <source>
        <dbReference type="EMBL" id="AAS09228.1"/>
    </source>
</evidence>
<keyword evidence="2" id="KW-0812">Transmembrane</keyword>
<dbReference type="HOGENOM" id="CLU_139060_1_0_9"/>
<evidence type="ECO:0000256" key="1">
    <source>
        <dbReference type="SAM" id="MobiDB-lite"/>
    </source>
</evidence>
<keyword evidence="2" id="KW-1133">Transmembrane helix</keyword>
<feature type="region of interest" description="Disordered" evidence="1">
    <location>
        <begin position="1"/>
        <end position="22"/>
    </location>
</feature>
<evidence type="ECO:0000313" key="4">
    <source>
        <dbReference type="Proteomes" id="UP000000581"/>
    </source>
</evidence>
<proteinExistence type="predicted"/>
<accession>Q65PM8</accession>